<dbReference type="AlphaFoldDB" id="A0A6G9Y927"/>
<evidence type="ECO:0000313" key="2">
    <source>
        <dbReference type="EMBL" id="QIS09729.1"/>
    </source>
</evidence>
<dbReference type="Proteomes" id="UP000503540">
    <property type="component" value="Chromosome"/>
</dbReference>
<keyword evidence="3" id="KW-1185">Reference proteome</keyword>
<reference evidence="2 3" key="1">
    <citation type="journal article" date="2019" name="ACS Chem. Biol.">
        <title>Identification and Mobilization of a Cryptic Antibiotic Biosynthesis Gene Locus from a Human-Pathogenic Nocardia Isolate.</title>
        <authorList>
            <person name="Herisse M."/>
            <person name="Ishida K."/>
            <person name="Porter J.L."/>
            <person name="Howden B."/>
            <person name="Hertweck C."/>
            <person name="Stinear T.P."/>
            <person name="Pidot S.J."/>
        </authorList>
    </citation>
    <scope>NUCLEOTIDE SEQUENCE [LARGE SCALE GENOMIC DNA]</scope>
    <source>
        <strain evidence="2 3">AUSMDU00012717</strain>
    </source>
</reference>
<evidence type="ECO:0008006" key="4">
    <source>
        <dbReference type="Google" id="ProtNLM"/>
    </source>
</evidence>
<dbReference type="EMBL" id="CP046172">
    <property type="protein sequence ID" value="QIS09729.1"/>
    <property type="molecule type" value="Genomic_DNA"/>
</dbReference>
<dbReference type="KEGG" id="nah:F5544_09140"/>
<feature type="coiled-coil region" evidence="1">
    <location>
        <begin position="339"/>
        <end position="377"/>
    </location>
</feature>
<name>A0A6G9Y927_9NOCA</name>
<gene>
    <name evidence="2" type="ORF">F5544_09140</name>
</gene>
<proteinExistence type="predicted"/>
<keyword evidence="1" id="KW-0175">Coiled coil</keyword>
<evidence type="ECO:0000313" key="3">
    <source>
        <dbReference type="Proteomes" id="UP000503540"/>
    </source>
</evidence>
<accession>A0A6G9Y927</accession>
<protein>
    <recommendedName>
        <fullName evidence="4">PE-PGRS family protein</fullName>
    </recommendedName>
</protein>
<sequence length="461" mass="51799">MLEVLRVIAAGGCGDDAGSAMKVSARALEARGLVTVTRRDGWSAEVTDAGRFYLEHGYHPDRPTDCRSGAAAARVRARNPKQALPEQKRQSAPAATVRVAEDRRSAAAKLVADLVGGDRFVVERPSDESVAEWRKIVDFAKRHGMVPTGHTLVKRRTDLGALEIVLVAGTHPNSGPAKSDPARRVLVPERVDELHPLLVDLPDLAAVFDISASLVPRAQRIMHTILVEAAARGYAVDWAENPSDGAEITACNLVFRVSLAEEREEREVLPDPDELNGRKVYEWQRFPLAKRVVPSGRLVLSLTEVGDPSYPYRRWWADRKRWCVEDRVSSLLEAVPRRVREVEDRRVAAEEAADRRRRDWEAAMDRARAELAEHSRVSALDRQLADWQRAQAIRAFCAACEQQTTEVEVDGWLQWCREYADRVDPALNGTATSPEIDMKPENLRPYLRNWSPYGPDKRTYW</sequence>
<organism evidence="2 3">
    <name type="scientific">Nocardia arthritidis</name>
    <dbReference type="NCBI Taxonomy" id="228602"/>
    <lineage>
        <taxon>Bacteria</taxon>
        <taxon>Bacillati</taxon>
        <taxon>Actinomycetota</taxon>
        <taxon>Actinomycetes</taxon>
        <taxon>Mycobacteriales</taxon>
        <taxon>Nocardiaceae</taxon>
        <taxon>Nocardia</taxon>
    </lineage>
</organism>
<evidence type="ECO:0000256" key="1">
    <source>
        <dbReference type="SAM" id="Coils"/>
    </source>
</evidence>